<comment type="catalytic activity">
    <reaction evidence="3">
        <text>glycyl-tRNA(Ala) + H2O = tRNA(Ala) + glycine + H(+)</text>
        <dbReference type="Rhea" id="RHEA:53744"/>
        <dbReference type="Rhea" id="RHEA-COMP:9657"/>
        <dbReference type="Rhea" id="RHEA-COMP:13640"/>
        <dbReference type="ChEBI" id="CHEBI:15377"/>
        <dbReference type="ChEBI" id="CHEBI:15378"/>
        <dbReference type="ChEBI" id="CHEBI:57305"/>
        <dbReference type="ChEBI" id="CHEBI:78442"/>
        <dbReference type="ChEBI" id="CHEBI:78522"/>
    </reaction>
</comment>
<comment type="subunit">
    <text evidence="3">Homodimer.</text>
</comment>
<dbReference type="PANTHER" id="PTHR10472">
    <property type="entry name" value="D-TYROSYL-TRNA TYR DEACYLASE"/>
    <property type="match status" value="1"/>
</dbReference>
<dbReference type="Pfam" id="PF02580">
    <property type="entry name" value="Tyr_Deacylase"/>
    <property type="match status" value="1"/>
</dbReference>
<name>A0AB33Z1E2_9GAMM</name>
<dbReference type="PANTHER" id="PTHR10472:SF5">
    <property type="entry name" value="D-AMINOACYL-TRNA DEACYLASE 1"/>
    <property type="match status" value="1"/>
</dbReference>
<accession>A0AB33Z1E2</accession>
<evidence type="ECO:0000313" key="5">
    <source>
        <dbReference type="Proteomes" id="UP000015462"/>
    </source>
</evidence>
<feature type="short sequence motif" description="Gly-cisPro motif, important for rejection of L-amino acids" evidence="3">
    <location>
        <begin position="149"/>
        <end position="150"/>
    </location>
</feature>
<dbReference type="InterPro" id="IPR003732">
    <property type="entry name" value="Daa-tRNA_deacyls_DTD"/>
</dbReference>
<dbReference type="GO" id="GO:0005737">
    <property type="term" value="C:cytoplasm"/>
    <property type="evidence" value="ECO:0007669"/>
    <property type="project" value="UniProtKB-SubCell"/>
</dbReference>
<evidence type="ECO:0000256" key="2">
    <source>
        <dbReference type="ARBA" id="ARBA00022801"/>
    </source>
</evidence>
<dbReference type="GO" id="GO:0043908">
    <property type="term" value="F:Ser(Gly)-tRNA(Ala) hydrolase activity"/>
    <property type="evidence" value="ECO:0007669"/>
    <property type="project" value="UniProtKB-UniRule"/>
</dbReference>
<reference evidence="4 5" key="1">
    <citation type="journal article" date="2013" name="Genome Announc.">
        <title>Genome Sequence of the Pyrene- and Fluoranthene-Degrading Bacterium Cycloclasticus sp. Strain PY97M.</title>
        <authorList>
            <person name="Cui Z."/>
            <person name="Xu G."/>
            <person name="Li Q."/>
            <person name="Gao W."/>
            <person name="Zheng L."/>
        </authorList>
    </citation>
    <scope>NUCLEOTIDE SEQUENCE [LARGE SCALE GENOMIC DNA]</scope>
    <source>
        <strain evidence="4 5">PY97M</strain>
    </source>
</reference>
<comment type="caution">
    <text evidence="4">The sequence shown here is derived from an EMBL/GenBank/DDBJ whole genome shotgun (WGS) entry which is preliminary data.</text>
</comment>
<keyword evidence="5" id="KW-1185">Reference proteome</keyword>
<keyword evidence="2 3" id="KW-0378">Hydrolase</keyword>
<evidence type="ECO:0000256" key="3">
    <source>
        <dbReference type="HAMAP-Rule" id="MF_00518"/>
    </source>
</evidence>
<sequence>MQIFLNTYHNLLMLTVIQRVTYAKVTVNDCLIGEIGQGIVALVAIKENDSETEAKQLIDRILSYRIFADKNGKMNLSLKDINGGLLLIPQFTLAANTKKGARPSFSCVAAPQLSKPLFEFTTRYAKQQYAAVSCGEFAADMQVTLCNDGPVTFTLKTRNEDG</sequence>
<proteinExistence type="inferred from homology"/>
<dbReference type="EMBL" id="ASHL01000004">
    <property type="protein sequence ID" value="EPD13251.1"/>
    <property type="molecule type" value="Genomic_DNA"/>
</dbReference>
<keyword evidence="3" id="KW-0820">tRNA-binding</keyword>
<dbReference type="Proteomes" id="UP000015462">
    <property type="component" value="Unassembled WGS sequence"/>
</dbReference>
<dbReference type="EC" id="3.1.1.-" evidence="3"/>
<evidence type="ECO:0000313" key="4">
    <source>
        <dbReference type="EMBL" id="EPD13251.1"/>
    </source>
</evidence>
<dbReference type="AlphaFoldDB" id="A0AB33Z1E2"/>
<comment type="catalytic activity">
    <reaction evidence="3">
        <text>a D-aminoacyl-tRNA + H2O = a tRNA + a D-alpha-amino acid + H(+)</text>
        <dbReference type="Rhea" id="RHEA:13953"/>
        <dbReference type="Rhea" id="RHEA-COMP:10123"/>
        <dbReference type="Rhea" id="RHEA-COMP:10124"/>
        <dbReference type="ChEBI" id="CHEBI:15377"/>
        <dbReference type="ChEBI" id="CHEBI:15378"/>
        <dbReference type="ChEBI" id="CHEBI:59871"/>
        <dbReference type="ChEBI" id="CHEBI:78442"/>
        <dbReference type="ChEBI" id="CHEBI:79333"/>
        <dbReference type="EC" id="3.1.1.96"/>
    </reaction>
</comment>
<dbReference type="InterPro" id="IPR023509">
    <property type="entry name" value="DTD-like_sf"/>
</dbReference>
<comment type="domain">
    <text evidence="3">A Gly-cisPro motif from one monomer fits into the active site of the other monomer to allow specific chiral rejection of L-amino acids.</text>
</comment>
<dbReference type="HAMAP" id="MF_00518">
    <property type="entry name" value="Deacylase_Dtd"/>
    <property type="match status" value="1"/>
</dbReference>
<gene>
    <name evidence="3" type="primary">dtd</name>
    <name evidence="4" type="ORF">L196_06400</name>
</gene>
<keyword evidence="3" id="KW-0963">Cytoplasm</keyword>
<comment type="subcellular location">
    <subcellularLocation>
        <location evidence="3">Cytoplasm</location>
    </subcellularLocation>
</comment>
<dbReference type="EC" id="3.1.1.96" evidence="3"/>
<protein>
    <recommendedName>
        <fullName evidence="3">D-aminoacyl-tRNA deacylase</fullName>
        <shortName evidence="3">DTD</shortName>
        <ecNumber evidence="3">3.1.1.96</ecNumber>
    </recommendedName>
    <alternativeName>
        <fullName evidence="3">Gly-tRNA(Ala) deacylase</fullName>
        <ecNumber evidence="3">3.1.1.-</ecNumber>
    </alternativeName>
</protein>
<dbReference type="GO" id="GO:0000049">
    <property type="term" value="F:tRNA binding"/>
    <property type="evidence" value="ECO:0007669"/>
    <property type="project" value="UniProtKB-UniRule"/>
</dbReference>
<dbReference type="FunFam" id="3.50.80.10:FF:000001">
    <property type="entry name" value="D-aminoacyl-tRNA deacylase"/>
    <property type="match status" value="1"/>
</dbReference>
<dbReference type="Gene3D" id="3.50.80.10">
    <property type="entry name" value="D-tyrosyl-tRNA(Tyr) deacylase"/>
    <property type="match status" value="1"/>
</dbReference>
<dbReference type="NCBIfam" id="TIGR00256">
    <property type="entry name" value="D-aminoacyl-tRNA deacylase"/>
    <property type="match status" value="1"/>
</dbReference>
<dbReference type="GO" id="GO:0051500">
    <property type="term" value="F:D-tyrosyl-tRNA(Tyr) deacylase activity"/>
    <property type="evidence" value="ECO:0007669"/>
    <property type="project" value="TreeGrafter"/>
</dbReference>
<dbReference type="GO" id="GO:0106026">
    <property type="term" value="F:Gly-tRNA(Ala) deacylase activity"/>
    <property type="evidence" value="ECO:0007669"/>
    <property type="project" value="UniProtKB-UniRule"/>
</dbReference>
<keyword evidence="3" id="KW-0694">RNA-binding</keyword>
<comment type="function">
    <text evidence="3">An aminoacyl-tRNA editing enzyme that deacylates mischarged D-aminoacyl-tRNAs. Also deacylates mischarged glycyl-tRNA(Ala), protecting cells against glycine mischarging by AlaRS. Acts via tRNA-based rather than protein-based catalysis; rejects L-amino acids rather than detecting D-amino acids in the active site. By recycling D-aminoacyl-tRNA to D-amino acids and free tRNA molecules, this enzyme counteracts the toxicity associated with the formation of D-aminoacyl-tRNA entities in vivo and helps enforce protein L-homochirality.</text>
</comment>
<dbReference type="SUPFAM" id="SSF69500">
    <property type="entry name" value="DTD-like"/>
    <property type="match status" value="1"/>
</dbReference>
<comment type="similarity">
    <text evidence="1 3">Belongs to the DTD family.</text>
</comment>
<dbReference type="GO" id="GO:0019478">
    <property type="term" value="P:D-amino acid catabolic process"/>
    <property type="evidence" value="ECO:0007669"/>
    <property type="project" value="UniProtKB-UniRule"/>
</dbReference>
<organism evidence="4 5">
    <name type="scientific">Cycloclasticus pugetii</name>
    <dbReference type="NCBI Taxonomy" id="34068"/>
    <lineage>
        <taxon>Bacteria</taxon>
        <taxon>Pseudomonadati</taxon>
        <taxon>Pseudomonadota</taxon>
        <taxon>Gammaproteobacteria</taxon>
        <taxon>Thiotrichales</taxon>
        <taxon>Piscirickettsiaceae</taxon>
        <taxon>Cycloclasticus</taxon>
    </lineage>
</organism>
<evidence type="ECO:0000256" key="1">
    <source>
        <dbReference type="ARBA" id="ARBA00009673"/>
    </source>
</evidence>